<accession>A0A5J4KR98</accession>
<name>A0A5J4KR98_9CHLR</name>
<dbReference type="Pfam" id="PF10026">
    <property type="entry name" value="DUF2268"/>
    <property type="match status" value="1"/>
</dbReference>
<protein>
    <recommendedName>
        <fullName evidence="1">DUF2268 domain-containing protein</fullName>
    </recommendedName>
</protein>
<dbReference type="Proteomes" id="UP000326912">
    <property type="component" value="Unassembled WGS sequence"/>
</dbReference>
<dbReference type="EMBL" id="BKZW01000002">
    <property type="protein sequence ID" value="GER90415.1"/>
    <property type="molecule type" value="Genomic_DNA"/>
</dbReference>
<organism evidence="2 3">
    <name type="scientific">Dictyobacter vulcani</name>
    <dbReference type="NCBI Taxonomy" id="2607529"/>
    <lineage>
        <taxon>Bacteria</taxon>
        <taxon>Bacillati</taxon>
        <taxon>Chloroflexota</taxon>
        <taxon>Ktedonobacteria</taxon>
        <taxon>Ktedonobacterales</taxon>
        <taxon>Dictyobacteraceae</taxon>
        <taxon>Dictyobacter</taxon>
    </lineage>
</organism>
<evidence type="ECO:0000259" key="1">
    <source>
        <dbReference type="Pfam" id="PF10026"/>
    </source>
</evidence>
<proteinExistence type="predicted"/>
<keyword evidence="3" id="KW-1185">Reference proteome</keyword>
<reference evidence="2 3" key="1">
    <citation type="submission" date="2019-10" db="EMBL/GenBank/DDBJ databases">
        <title>Dictyobacter vulcani sp. nov., within the class Ktedonobacteria, isolated from soil of volcanic Mt. Zao.</title>
        <authorList>
            <person name="Zheng Y."/>
            <person name="Wang C.M."/>
            <person name="Sakai Y."/>
            <person name="Abe K."/>
            <person name="Yokota A."/>
            <person name="Yabe S."/>
        </authorList>
    </citation>
    <scope>NUCLEOTIDE SEQUENCE [LARGE SCALE GENOMIC DNA]</scope>
    <source>
        <strain evidence="2 3">W12</strain>
    </source>
</reference>
<evidence type="ECO:0000313" key="3">
    <source>
        <dbReference type="Proteomes" id="UP000326912"/>
    </source>
</evidence>
<feature type="domain" description="DUF2268" evidence="1">
    <location>
        <begin position="115"/>
        <end position="292"/>
    </location>
</feature>
<evidence type="ECO:0000313" key="2">
    <source>
        <dbReference type="EMBL" id="GER90415.1"/>
    </source>
</evidence>
<dbReference type="RefSeq" id="WP_151758163.1">
    <property type="nucleotide sequence ID" value="NZ_BKZW01000002.1"/>
</dbReference>
<gene>
    <name evidence="2" type="ORF">KDW_45770</name>
</gene>
<sequence>MEITIFDTLSAMRAIIAAPISERRGVYRERLIEPLRDHWRTIVSRFSSQMTDDETMAMKVLWDVDLEADLSEYTQALDRLEQFDAWTKAATALRLAADTFEATGRSCSESHITGVIVLGNPRERIFMELNRGYAGGQTPGYVILPIWPTDYNLPRIPSALVHEFNHRVRLTHEPWHAGTTVGQYIVLEGLAESFATELYGPEYAGPWVSGLSAEEVTRSKKIIGEALDVDGFNQLRRYIFGDETMNAWGVPGLGLPHCAGYAIGYQVVQAYMQRTGQTATEATFIPYREIIEKSEFFA</sequence>
<comment type="caution">
    <text evidence="2">The sequence shown here is derived from an EMBL/GenBank/DDBJ whole genome shotgun (WGS) entry which is preliminary data.</text>
</comment>
<dbReference type="AlphaFoldDB" id="A0A5J4KR98"/>
<dbReference type="InterPro" id="IPR018728">
    <property type="entry name" value="DUF2268"/>
</dbReference>